<organism evidence="1 2">
    <name type="scientific">Arcicella rosea</name>
    <dbReference type="NCBI Taxonomy" id="502909"/>
    <lineage>
        <taxon>Bacteria</taxon>
        <taxon>Pseudomonadati</taxon>
        <taxon>Bacteroidota</taxon>
        <taxon>Cytophagia</taxon>
        <taxon>Cytophagales</taxon>
        <taxon>Flectobacillaceae</taxon>
        <taxon>Arcicella</taxon>
    </lineage>
</organism>
<dbReference type="NCBIfam" id="TIGR01784">
    <property type="entry name" value="T_den_put_tspse"/>
    <property type="match status" value="1"/>
</dbReference>
<dbReference type="Pfam" id="PF12784">
    <property type="entry name" value="PDDEXK_2"/>
    <property type="match status" value="1"/>
</dbReference>
<accession>A0A841ES16</accession>
<comment type="caution">
    <text evidence="1">The sequence shown here is derived from an EMBL/GenBank/DDBJ whole genome shotgun (WGS) entry which is preliminary data.</text>
</comment>
<reference evidence="1 2" key="1">
    <citation type="submission" date="2020-08" db="EMBL/GenBank/DDBJ databases">
        <title>Functional genomics of gut bacteria from endangered species of beetles.</title>
        <authorList>
            <person name="Carlos-Shanley C."/>
        </authorList>
    </citation>
    <scope>NUCLEOTIDE SEQUENCE [LARGE SCALE GENOMIC DNA]</scope>
    <source>
        <strain evidence="1 2">S00070</strain>
    </source>
</reference>
<gene>
    <name evidence="1" type="ORF">HNP25_001702</name>
</gene>
<evidence type="ECO:0000313" key="2">
    <source>
        <dbReference type="Proteomes" id="UP000524404"/>
    </source>
</evidence>
<dbReference type="PANTHER" id="PTHR41317">
    <property type="entry name" value="PD-(D_E)XK NUCLEASE FAMILY TRANSPOSASE"/>
    <property type="match status" value="1"/>
</dbReference>
<protein>
    <submittedName>
        <fullName evidence="1">Putative transposase/invertase (TIGR01784 family)</fullName>
    </submittedName>
</protein>
<dbReference type="PANTHER" id="PTHR41317:SF1">
    <property type="entry name" value="PD-(D_E)XK NUCLEASE FAMILY TRANSPOSASE"/>
    <property type="match status" value="1"/>
</dbReference>
<evidence type="ECO:0000313" key="1">
    <source>
        <dbReference type="EMBL" id="MBB6003050.1"/>
    </source>
</evidence>
<dbReference type="RefSeq" id="WP_184133217.1">
    <property type="nucleotide sequence ID" value="NZ_JACHKT010000009.1"/>
</dbReference>
<sequence>MAEFIEKYINPFTDFGFKKLFGEELNKDLLLDFLNELLREEQGQIKDLTYLKTEHLGLTESDRKAIFDLYCENERGEKFIVELQKSKQNFFKDRTVYYSTFPIREQAKRADWNFELKAVYTIAILDFVFDSDKNEPEKFRYDVKLQDIETNKIFYDKLTFIYLEMPKFKKSIDELATRFEKWLYLIRNLNQLERIPESLRERIFEKVFETAEIAKFTPEQILSYEDSLKYYRDLKNSLDTAREEGEAEGIIKGEQIGIAKGEQLGIVKGKLEGKLEVARNMLSIGLSLEVVAQALELTEEELKKWLNS</sequence>
<keyword evidence="2" id="KW-1185">Reference proteome</keyword>
<name>A0A841ES16_9BACT</name>
<dbReference type="AlphaFoldDB" id="A0A841ES16"/>
<dbReference type="Proteomes" id="UP000524404">
    <property type="component" value="Unassembled WGS sequence"/>
</dbReference>
<dbReference type="InterPro" id="IPR010106">
    <property type="entry name" value="RpnA"/>
</dbReference>
<proteinExistence type="predicted"/>
<dbReference type="EMBL" id="JACHKT010000009">
    <property type="protein sequence ID" value="MBB6003050.1"/>
    <property type="molecule type" value="Genomic_DNA"/>
</dbReference>